<keyword evidence="4" id="KW-1185">Reference proteome</keyword>
<dbReference type="Gene3D" id="3.40.50.1820">
    <property type="entry name" value="alpha/beta hydrolase"/>
    <property type="match status" value="1"/>
</dbReference>
<accession>A0A7K1KVD9</accession>
<reference evidence="3 4" key="1">
    <citation type="submission" date="2019-11" db="EMBL/GenBank/DDBJ databases">
        <authorList>
            <person name="Cao P."/>
        </authorList>
    </citation>
    <scope>NUCLEOTIDE SEQUENCE [LARGE SCALE GENOMIC DNA]</scope>
    <source>
        <strain evidence="3 4">NEAU-AAG5</strain>
    </source>
</reference>
<proteinExistence type="inferred from homology"/>
<dbReference type="InterPro" id="IPR029058">
    <property type="entry name" value="AB_hydrolase_fold"/>
</dbReference>
<dbReference type="AlphaFoldDB" id="A0A7K1KVD9"/>
<feature type="domain" description="KANL3/Tex30 alpha/beta hydrolase-like" evidence="2">
    <location>
        <begin position="24"/>
        <end position="197"/>
    </location>
</feature>
<dbReference type="RefSeq" id="WP_156214972.1">
    <property type="nucleotide sequence ID" value="NZ_WOFH01000002.1"/>
</dbReference>
<name>A0A7K1KVD9_9ACTN</name>
<dbReference type="EMBL" id="WOFH01000002">
    <property type="protein sequence ID" value="MUN36005.1"/>
    <property type="molecule type" value="Genomic_DNA"/>
</dbReference>
<dbReference type="Pfam" id="PF20408">
    <property type="entry name" value="Abhydrolase_11"/>
    <property type="match status" value="1"/>
</dbReference>
<protein>
    <submittedName>
        <fullName evidence="3">Hydrolase</fullName>
    </submittedName>
</protein>
<dbReference type="InterPro" id="IPR050261">
    <property type="entry name" value="FrsA_esterase"/>
</dbReference>
<evidence type="ECO:0000259" key="2">
    <source>
        <dbReference type="Pfam" id="PF20408"/>
    </source>
</evidence>
<comment type="caution">
    <text evidence="3">The sequence shown here is derived from an EMBL/GenBank/DDBJ whole genome shotgun (WGS) entry which is preliminary data.</text>
</comment>
<keyword evidence="3" id="KW-0378">Hydrolase</keyword>
<evidence type="ECO:0000256" key="1">
    <source>
        <dbReference type="ARBA" id="ARBA00008645"/>
    </source>
</evidence>
<dbReference type="PANTHER" id="PTHR22946">
    <property type="entry name" value="DIENELACTONE HYDROLASE DOMAIN-CONTAINING PROTEIN-RELATED"/>
    <property type="match status" value="1"/>
</dbReference>
<gene>
    <name evidence="3" type="ORF">GNZ18_05245</name>
</gene>
<dbReference type="GO" id="GO:0016787">
    <property type="term" value="F:hydrolase activity"/>
    <property type="evidence" value="ECO:0007669"/>
    <property type="project" value="UniProtKB-KW"/>
</dbReference>
<organism evidence="3 4">
    <name type="scientific">Actinomadura litoris</name>
    <dbReference type="NCBI Taxonomy" id="2678616"/>
    <lineage>
        <taxon>Bacteria</taxon>
        <taxon>Bacillati</taxon>
        <taxon>Actinomycetota</taxon>
        <taxon>Actinomycetes</taxon>
        <taxon>Streptosporangiales</taxon>
        <taxon>Thermomonosporaceae</taxon>
        <taxon>Actinomadura</taxon>
    </lineage>
</organism>
<sequence length="218" mass="22780">MITIGLADAALAGDLVIPDEPTGMVLFAHGSGSSRHSPRNRAVAHGLNAAGIGTLLLDLLTEQEERHDAATAALRFDIEMLTMRLIGTIDRLAEGLEAAPRTAGVPLGLFGASTGAAAALAATAARPNVAAVVSRGGRPDLAGPSLPRVRAPVLLIVGGRDPEVLELNRRAQERLDGRAELHVVSGATHLFEEPGALEEVTTQAAEWFNLHLRRAPGR</sequence>
<dbReference type="SUPFAM" id="SSF53474">
    <property type="entry name" value="alpha/beta-Hydrolases"/>
    <property type="match status" value="1"/>
</dbReference>
<dbReference type="InterPro" id="IPR046879">
    <property type="entry name" value="KANL3/Tex30_Abhydrolase"/>
</dbReference>
<dbReference type="Proteomes" id="UP000432015">
    <property type="component" value="Unassembled WGS sequence"/>
</dbReference>
<comment type="similarity">
    <text evidence="1">Belongs to the AB hydrolase superfamily.</text>
</comment>
<evidence type="ECO:0000313" key="4">
    <source>
        <dbReference type="Proteomes" id="UP000432015"/>
    </source>
</evidence>
<evidence type="ECO:0000313" key="3">
    <source>
        <dbReference type="EMBL" id="MUN36005.1"/>
    </source>
</evidence>